<feature type="region of interest" description="Disordered" evidence="1">
    <location>
        <begin position="214"/>
        <end position="233"/>
    </location>
</feature>
<name>A0A5R8Z5D7_9ACTN</name>
<evidence type="ECO:0000313" key="4">
    <source>
        <dbReference type="Proteomes" id="UP000309033"/>
    </source>
</evidence>
<evidence type="ECO:0000256" key="1">
    <source>
        <dbReference type="SAM" id="MobiDB-lite"/>
    </source>
</evidence>
<dbReference type="OrthoDB" id="118811at2"/>
<dbReference type="Pfam" id="PF07812">
    <property type="entry name" value="TfuA"/>
    <property type="match status" value="1"/>
</dbReference>
<keyword evidence="4" id="KW-1185">Reference proteome</keyword>
<gene>
    <name evidence="3" type="ORF">FED44_14140</name>
</gene>
<feature type="compositionally biased region" description="Basic and acidic residues" evidence="1">
    <location>
        <begin position="214"/>
        <end position="231"/>
    </location>
</feature>
<dbReference type="Proteomes" id="UP000309033">
    <property type="component" value="Unassembled WGS sequence"/>
</dbReference>
<organism evidence="3 4">
    <name type="scientific">Microbispora triticiradicis</name>
    <dbReference type="NCBI Taxonomy" id="2200763"/>
    <lineage>
        <taxon>Bacteria</taxon>
        <taxon>Bacillati</taxon>
        <taxon>Actinomycetota</taxon>
        <taxon>Actinomycetes</taxon>
        <taxon>Streptosporangiales</taxon>
        <taxon>Streptosporangiaceae</taxon>
        <taxon>Microbispora</taxon>
    </lineage>
</organism>
<protein>
    <recommendedName>
        <fullName evidence="2">TfuA-like core domain-containing protein</fullName>
    </recommendedName>
</protein>
<accession>A0A5R8Z5D7</accession>
<feature type="domain" description="TfuA-like core" evidence="2">
    <location>
        <begin position="52"/>
        <end position="171"/>
    </location>
</feature>
<evidence type="ECO:0000313" key="3">
    <source>
        <dbReference type="EMBL" id="TLP60969.1"/>
    </source>
</evidence>
<dbReference type="EMBL" id="VANP01000004">
    <property type="protein sequence ID" value="TLP60969.1"/>
    <property type="molecule type" value="Genomic_DNA"/>
</dbReference>
<reference evidence="3" key="1">
    <citation type="submission" date="2019-05" db="EMBL/GenBank/DDBJ databases">
        <title>Isolation, diversity and antifungal activity of Actinobacteria from wheat.</title>
        <authorList>
            <person name="Yu B."/>
        </authorList>
    </citation>
    <scope>NUCLEOTIDE SEQUENCE [LARGE SCALE GENOMIC DNA]</scope>
    <source>
        <strain evidence="3">NEAU-HEGS1-5</strain>
    </source>
</reference>
<proteinExistence type="predicted"/>
<sequence>MSSPNVVVYAGPTISAGEVRGVVPHARVRPPVARGDLLSETWSPDDTAVIIDGYYREKLAVGHKEILWLIDEGVHVVGAASMGALRAAELSPYGMSGAGTVFDMYATGEVDGDDEVAVLHGPADLGYPAGTVALVNLRYGCREGARTGRIPAEAGERIVRTAKAMPFAHRTWQEIDAAVDSGDRACLETLRQMIGTGEWDVKRLDALAALRATGERRAGRPGEQPGERPGEESVAWTADTALTGITHYEALKWRSRREYAPGRWMTDLDVVTAGRLFGDAYPRMHEETLTGLLTGFAAAQGLDLEAYARATLGVAAAEPLPPVLASWLTETERAALPAGEQLRLVMVRVWPVWQSEDWRPVVLERVRESAHWQEWSEIVARADEAAERTRGRLAVPPPEICARIFLRHWHGKGTSAEVEMARRGFTGPQELGNAVRRFFALDVQNARASGNR</sequence>
<dbReference type="AlphaFoldDB" id="A0A5R8Z5D7"/>
<comment type="caution">
    <text evidence="3">The sequence shown here is derived from an EMBL/GenBank/DDBJ whole genome shotgun (WGS) entry which is preliminary data.</text>
</comment>
<dbReference type="InterPro" id="IPR012924">
    <property type="entry name" value="TfuA_core"/>
</dbReference>
<evidence type="ECO:0000259" key="2">
    <source>
        <dbReference type="Pfam" id="PF07812"/>
    </source>
</evidence>